<evidence type="ECO:0000313" key="2">
    <source>
        <dbReference type="Proteomes" id="UP000585474"/>
    </source>
</evidence>
<dbReference type="AlphaFoldDB" id="A0A7J0EY39"/>
<sequence length="240" mass="26704">MKKKLKEQFLYFDYMQTSYNNLLDLKQGRKSVSKSVQQYQINSKFGQAFQSYSNTGSSPSVGKSGNFGAKDPFPNGGFKGLKCGKVGHKLEDCDKASKDTSEALFAEEEMDGIEEDEAVTLMMLDTFQEVNHTLGLCPNVQKVVCEVTLGLWPKVQEEVCEAPPTIEDLIVSKVEECFQDLPSKMPFMQYTQVCDALVPETALVFKSAHQVSPKVGKDFVGQLEDPLGMVFTRASFGYDL</sequence>
<protein>
    <submittedName>
        <fullName evidence="1">Uncharacterized protein</fullName>
    </submittedName>
</protein>
<organism evidence="1 2">
    <name type="scientific">Actinidia rufa</name>
    <dbReference type="NCBI Taxonomy" id="165716"/>
    <lineage>
        <taxon>Eukaryota</taxon>
        <taxon>Viridiplantae</taxon>
        <taxon>Streptophyta</taxon>
        <taxon>Embryophyta</taxon>
        <taxon>Tracheophyta</taxon>
        <taxon>Spermatophyta</taxon>
        <taxon>Magnoliopsida</taxon>
        <taxon>eudicotyledons</taxon>
        <taxon>Gunneridae</taxon>
        <taxon>Pentapetalae</taxon>
        <taxon>asterids</taxon>
        <taxon>Ericales</taxon>
        <taxon>Actinidiaceae</taxon>
        <taxon>Actinidia</taxon>
    </lineage>
</organism>
<gene>
    <name evidence="1" type="ORF">Acr_07g0015570</name>
</gene>
<comment type="caution">
    <text evidence="1">The sequence shown here is derived from an EMBL/GenBank/DDBJ whole genome shotgun (WGS) entry which is preliminary data.</text>
</comment>
<keyword evidence="2" id="KW-1185">Reference proteome</keyword>
<dbReference type="EMBL" id="BJWL01000007">
    <property type="protein sequence ID" value="GFY91361.1"/>
    <property type="molecule type" value="Genomic_DNA"/>
</dbReference>
<evidence type="ECO:0000313" key="1">
    <source>
        <dbReference type="EMBL" id="GFY91361.1"/>
    </source>
</evidence>
<accession>A0A7J0EY39</accession>
<proteinExistence type="predicted"/>
<dbReference type="Proteomes" id="UP000585474">
    <property type="component" value="Unassembled WGS sequence"/>
</dbReference>
<name>A0A7J0EY39_9ERIC</name>
<reference evidence="1 2" key="1">
    <citation type="submission" date="2019-07" db="EMBL/GenBank/DDBJ databases">
        <title>De Novo Assembly of kiwifruit Actinidia rufa.</title>
        <authorList>
            <person name="Sugita-Konishi S."/>
            <person name="Sato K."/>
            <person name="Mori E."/>
            <person name="Abe Y."/>
            <person name="Kisaki G."/>
            <person name="Hamano K."/>
            <person name="Suezawa K."/>
            <person name="Otani M."/>
            <person name="Fukuda T."/>
            <person name="Manabe T."/>
            <person name="Gomi K."/>
            <person name="Tabuchi M."/>
            <person name="Akimitsu K."/>
            <person name="Kataoka I."/>
        </authorList>
    </citation>
    <scope>NUCLEOTIDE SEQUENCE [LARGE SCALE GENOMIC DNA]</scope>
    <source>
        <strain evidence="2">cv. Fuchu</strain>
    </source>
</reference>